<evidence type="ECO:0000256" key="3">
    <source>
        <dbReference type="ARBA" id="ARBA00023015"/>
    </source>
</evidence>
<feature type="region of interest" description="Disordered" evidence="6">
    <location>
        <begin position="30"/>
        <end position="53"/>
    </location>
</feature>
<accession>A0AAW1WUC3</accession>
<comment type="caution">
    <text evidence="9">The sequence shown here is derived from an EMBL/GenBank/DDBJ whole genome shotgun (WGS) entry which is preliminary data.</text>
</comment>
<feature type="domain" description="Myb-like" evidence="7">
    <location>
        <begin position="92"/>
        <end position="143"/>
    </location>
</feature>
<dbReference type="Pfam" id="PF00249">
    <property type="entry name" value="Myb_DNA-binding"/>
    <property type="match status" value="3"/>
</dbReference>
<dbReference type="Proteomes" id="UP001457282">
    <property type="component" value="Unassembled WGS sequence"/>
</dbReference>
<comment type="subcellular location">
    <subcellularLocation>
        <location evidence="1">Nucleus</location>
    </subcellularLocation>
</comment>
<dbReference type="AlphaFoldDB" id="A0AAW1WUC3"/>
<feature type="domain" description="Myb-like" evidence="7">
    <location>
        <begin position="61"/>
        <end position="91"/>
    </location>
</feature>
<evidence type="ECO:0000313" key="9">
    <source>
        <dbReference type="EMBL" id="KAK9927299.1"/>
    </source>
</evidence>
<dbReference type="CDD" id="cd00167">
    <property type="entry name" value="SANT"/>
    <property type="match status" value="3"/>
</dbReference>
<keyword evidence="5" id="KW-0539">Nucleus</keyword>
<sequence>MVKVKRDQIEEMVVHLEQKVGIQSRLLSDSNCDSPVSEPNALRKRTSGPTRRSSRCWTEKEKFNGSNWKQIAAGITGRSDVQCLHRWQKVLNPEIIKGYWTKEEDDCIIKVVEKYGARRWSVIAKFLPGRIGKQCRERWYNHLCPAINKDAWTEEEERILTYYHQLYGNKWAGITRFLPGRTDNAIKNYWNGALKRTEDSYSPNGHETRHAS</sequence>
<evidence type="ECO:0000256" key="1">
    <source>
        <dbReference type="ARBA" id="ARBA00004123"/>
    </source>
</evidence>
<gene>
    <name evidence="9" type="ORF">M0R45_024490</name>
</gene>
<dbReference type="Gene3D" id="1.10.10.60">
    <property type="entry name" value="Homeodomain-like"/>
    <property type="match status" value="3"/>
</dbReference>
<protein>
    <submittedName>
        <fullName evidence="9">Uncharacterized protein</fullName>
    </submittedName>
</protein>
<keyword evidence="3" id="KW-0805">Transcription regulation</keyword>
<dbReference type="GO" id="GO:0000978">
    <property type="term" value="F:RNA polymerase II cis-regulatory region sequence-specific DNA binding"/>
    <property type="evidence" value="ECO:0007669"/>
    <property type="project" value="TreeGrafter"/>
</dbReference>
<evidence type="ECO:0000259" key="8">
    <source>
        <dbReference type="PROSITE" id="PS51294"/>
    </source>
</evidence>
<dbReference type="PANTHER" id="PTHR45614">
    <property type="entry name" value="MYB PROTEIN-RELATED"/>
    <property type="match status" value="1"/>
</dbReference>
<dbReference type="PANTHER" id="PTHR45614:SF252">
    <property type="entry name" value="TRANSCRIPTION FACTOR MYB3R-2-LIKE"/>
    <property type="match status" value="1"/>
</dbReference>
<dbReference type="PROSITE" id="PS50090">
    <property type="entry name" value="MYB_LIKE"/>
    <property type="match status" value="3"/>
</dbReference>
<dbReference type="InterPro" id="IPR017930">
    <property type="entry name" value="Myb_dom"/>
</dbReference>
<keyword evidence="3" id="KW-0804">Transcription</keyword>
<feature type="domain" description="HTH myb-type" evidence="8">
    <location>
        <begin position="148"/>
        <end position="198"/>
    </location>
</feature>
<dbReference type="SUPFAM" id="SSF46689">
    <property type="entry name" value="Homeodomain-like"/>
    <property type="match status" value="2"/>
</dbReference>
<dbReference type="PROSITE" id="PS51294">
    <property type="entry name" value="HTH_MYB"/>
    <property type="match status" value="2"/>
</dbReference>
<evidence type="ECO:0000256" key="4">
    <source>
        <dbReference type="ARBA" id="ARBA00023125"/>
    </source>
</evidence>
<dbReference type="GO" id="GO:0005634">
    <property type="term" value="C:nucleus"/>
    <property type="evidence" value="ECO:0007669"/>
    <property type="project" value="UniProtKB-SubCell"/>
</dbReference>
<evidence type="ECO:0000313" key="10">
    <source>
        <dbReference type="Proteomes" id="UP001457282"/>
    </source>
</evidence>
<keyword evidence="4" id="KW-0238">DNA-binding</keyword>
<evidence type="ECO:0000256" key="6">
    <source>
        <dbReference type="SAM" id="MobiDB-lite"/>
    </source>
</evidence>
<name>A0AAW1WUC3_RUBAR</name>
<keyword evidence="10" id="KW-1185">Reference proteome</keyword>
<organism evidence="9 10">
    <name type="scientific">Rubus argutus</name>
    <name type="common">Southern blackberry</name>
    <dbReference type="NCBI Taxonomy" id="59490"/>
    <lineage>
        <taxon>Eukaryota</taxon>
        <taxon>Viridiplantae</taxon>
        <taxon>Streptophyta</taxon>
        <taxon>Embryophyta</taxon>
        <taxon>Tracheophyta</taxon>
        <taxon>Spermatophyta</taxon>
        <taxon>Magnoliopsida</taxon>
        <taxon>eudicotyledons</taxon>
        <taxon>Gunneridae</taxon>
        <taxon>Pentapetalae</taxon>
        <taxon>rosids</taxon>
        <taxon>fabids</taxon>
        <taxon>Rosales</taxon>
        <taxon>Rosaceae</taxon>
        <taxon>Rosoideae</taxon>
        <taxon>Rosoideae incertae sedis</taxon>
        <taxon>Rubus</taxon>
    </lineage>
</organism>
<dbReference type="FunFam" id="1.10.10.60:FF:000010">
    <property type="entry name" value="Transcriptional activator Myb isoform A"/>
    <property type="match status" value="1"/>
</dbReference>
<evidence type="ECO:0000259" key="7">
    <source>
        <dbReference type="PROSITE" id="PS50090"/>
    </source>
</evidence>
<dbReference type="EMBL" id="JBEDUW010000005">
    <property type="protein sequence ID" value="KAK9927299.1"/>
    <property type="molecule type" value="Genomic_DNA"/>
</dbReference>
<dbReference type="GO" id="GO:0000981">
    <property type="term" value="F:DNA-binding transcription factor activity, RNA polymerase II-specific"/>
    <property type="evidence" value="ECO:0007669"/>
    <property type="project" value="TreeGrafter"/>
</dbReference>
<dbReference type="InterPro" id="IPR009057">
    <property type="entry name" value="Homeodomain-like_sf"/>
</dbReference>
<feature type="domain" description="Myb-like" evidence="7">
    <location>
        <begin position="144"/>
        <end position="194"/>
    </location>
</feature>
<reference evidence="9 10" key="1">
    <citation type="journal article" date="2023" name="G3 (Bethesda)">
        <title>A chromosome-length genome assembly and annotation of blackberry (Rubus argutus, cv. 'Hillquist').</title>
        <authorList>
            <person name="Bruna T."/>
            <person name="Aryal R."/>
            <person name="Dudchenko O."/>
            <person name="Sargent D.J."/>
            <person name="Mead D."/>
            <person name="Buti M."/>
            <person name="Cavallini A."/>
            <person name="Hytonen T."/>
            <person name="Andres J."/>
            <person name="Pham M."/>
            <person name="Weisz D."/>
            <person name="Mascagni F."/>
            <person name="Usai G."/>
            <person name="Natali L."/>
            <person name="Bassil N."/>
            <person name="Fernandez G.E."/>
            <person name="Lomsadze A."/>
            <person name="Armour M."/>
            <person name="Olukolu B."/>
            <person name="Poorten T."/>
            <person name="Britton C."/>
            <person name="Davik J."/>
            <person name="Ashrafi H."/>
            <person name="Aiden E.L."/>
            <person name="Borodovsky M."/>
            <person name="Worthington M."/>
        </authorList>
    </citation>
    <scope>NUCLEOTIDE SEQUENCE [LARGE SCALE GENOMIC DNA]</scope>
    <source>
        <strain evidence="9">PI 553951</strain>
    </source>
</reference>
<dbReference type="InterPro" id="IPR050560">
    <property type="entry name" value="MYB_TF"/>
</dbReference>
<keyword evidence="2" id="KW-0677">Repeat</keyword>
<feature type="domain" description="HTH myb-type" evidence="8">
    <location>
        <begin position="92"/>
        <end position="147"/>
    </location>
</feature>
<evidence type="ECO:0000256" key="5">
    <source>
        <dbReference type="ARBA" id="ARBA00023242"/>
    </source>
</evidence>
<dbReference type="InterPro" id="IPR001005">
    <property type="entry name" value="SANT/Myb"/>
</dbReference>
<dbReference type="SMART" id="SM00717">
    <property type="entry name" value="SANT"/>
    <property type="match status" value="3"/>
</dbReference>
<evidence type="ECO:0000256" key="2">
    <source>
        <dbReference type="ARBA" id="ARBA00022737"/>
    </source>
</evidence>
<proteinExistence type="predicted"/>